<organism evidence="3 4">
    <name type="scientific">Cervus elaphus hippelaphus</name>
    <name type="common">European red deer</name>
    <dbReference type="NCBI Taxonomy" id="46360"/>
    <lineage>
        <taxon>Eukaryota</taxon>
        <taxon>Metazoa</taxon>
        <taxon>Chordata</taxon>
        <taxon>Craniata</taxon>
        <taxon>Vertebrata</taxon>
        <taxon>Euteleostomi</taxon>
        <taxon>Mammalia</taxon>
        <taxon>Eutheria</taxon>
        <taxon>Laurasiatheria</taxon>
        <taxon>Artiodactyla</taxon>
        <taxon>Ruminantia</taxon>
        <taxon>Pecora</taxon>
        <taxon>Cervidae</taxon>
        <taxon>Cervinae</taxon>
        <taxon>Cervus</taxon>
    </lineage>
</organism>
<dbReference type="Gene3D" id="3.40.50.1010">
    <property type="entry name" value="5'-nuclease"/>
    <property type="match status" value="1"/>
</dbReference>
<dbReference type="Proteomes" id="UP000242450">
    <property type="component" value="Chromosome 11"/>
</dbReference>
<name>A0A212CX45_CEREH</name>
<dbReference type="InterPro" id="IPR029060">
    <property type="entry name" value="PIN-like_dom_sf"/>
</dbReference>
<dbReference type="InterPro" id="IPR006085">
    <property type="entry name" value="XPG_DNA_repair_N"/>
</dbReference>
<feature type="compositionally biased region" description="Basic residues" evidence="1">
    <location>
        <begin position="101"/>
        <end position="116"/>
    </location>
</feature>
<dbReference type="EMBL" id="MKHE01000011">
    <property type="protein sequence ID" value="OWK10561.1"/>
    <property type="molecule type" value="Genomic_DNA"/>
</dbReference>
<evidence type="ECO:0000313" key="4">
    <source>
        <dbReference type="Proteomes" id="UP000242450"/>
    </source>
</evidence>
<proteinExistence type="predicted"/>
<dbReference type="Pfam" id="PF00752">
    <property type="entry name" value="XPG_N"/>
    <property type="match status" value="1"/>
</dbReference>
<dbReference type="SUPFAM" id="SSF88723">
    <property type="entry name" value="PIN domain-like"/>
    <property type="match status" value="1"/>
</dbReference>
<gene>
    <name evidence="3" type="ORF">Celaphus_00005316</name>
</gene>
<dbReference type="AlphaFoldDB" id="A0A212CX45"/>
<feature type="region of interest" description="Disordered" evidence="1">
    <location>
        <begin position="93"/>
        <end position="116"/>
    </location>
</feature>
<accession>A0A212CX45</accession>
<sequence>MGVNDLWQILEPVKQHVHLHSLSGKTIAVDLSLWVCEAQTVKKMIGTVMKPHLRNLFFRISYLMLMDVKLVFVMEGEPPHLKADVISKRNQIRYGPSGKTRSQKTGRSHFKTVLKE</sequence>
<reference evidence="3 4" key="1">
    <citation type="journal article" date="2018" name="Mol. Genet. Genomics">
        <title>The red deer Cervus elaphus genome CerEla1.0: sequencing, annotating, genes, and chromosomes.</title>
        <authorList>
            <person name="Bana N.A."/>
            <person name="Nyiri A."/>
            <person name="Nagy J."/>
            <person name="Frank K."/>
            <person name="Nagy T."/>
            <person name="Steger V."/>
            <person name="Schiller M."/>
            <person name="Lakatos P."/>
            <person name="Sugar L."/>
            <person name="Horn P."/>
            <person name="Barta E."/>
            <person name="Orosz L."/>
        </authorList>
    </citation>
    <scope>NUCLEOTIDE SEQUENCE [LARGE SCALE GENOMIC DNA]</scope>
    <source>
        <strain evidence="3">Hungarian</strain>
    </source>
</reference>
<dbReference type="GO" id="GO:0017108">
    <property type="term" value="F:5'-flap endonuclease activity"/>
    <property type="evidence" value="ECO:0007669"/>
    <property type="project" value="TreeGrafter"/>
</dbReference>
<protein>
    <recommendedName>
        <fullName evidence="2">XPG N-terminal domain-containing protein</fullName>
    </recommendedName>
</protein>
<dbReference type="SMART" id="SM00485">
    <property type="entry name" value="XPGN"/>
    <property type="match status" value="1"/>
</dbReference>
<dbReference type="PRINTS" id="PR00853">
    <property type="entry name" value="XPGRADSUPER"/>
</dbReference>
<dbReference type="PANTHER" id="PTHR11081">
    <property type="entry name" value="FLAP ENDONUCLEASE FAMILY MEMBER"/>
    <property type="match status" value="1"/>
</dbReference>
<dbReference type="GO" id="GO:0000400">
    <property type="term" value="F:four-way junction DNA binding"/>
    <property type="evidence" value="ECO:0007669"/>
    <property type="project" value="TreeGrafter"/>
</dbReference>
<evidence type="ECO:0000256" key="1">
    <source>
        <dbReference type="SAM" id="MobiDB-lite"/>
    </source>
</evidence>
<dbReference type="OrthoDB" id="2959108at2759"/>
<keyword evidence="4" id="KW-1185">Reference proteome</keyword>
<evidence type="ECO:0000259" key="2">
    <source>
        <dbReference type="SMART" id="SM00485"/>
    </source>
</evidence>
<feature type="non-terminal residue" evidence="3">
    <location>
        <position position="116"/>
    </location>
</feature>
<dbReference type="PANTHER" id="PTHR11081:SF70">
    <property type="entry name" value="FLAP ENDONUCLEASE GEN HOMOLOG 1"/>
    <property type="match status" value="1"/>
</dbReference>
<comment type="caution">
    <text evidence="3">The sequence shown here is derived from an EMBL/GenBank/DDBJ whole genome shotgun (WGS) entry which is preliminary data.</text>
</comment>
<dbReference type="InterPro" id="IPR006084">
    <property type="entry name" value="XPG/Rad2"/>
</dbReference>
<evidence type="ECO:0000313" key="3">
    <source>
        <dbReference type="EMBL" id="OWK10561.1"/>
    </source>
</evidence>
<feature type="domain" description="XPG N-terminal" evidence="2">
    <location>
        <begin position="1"/>
        <end position="96"/>
    </location>
</feature>